<sequence length="287" mass="31995">MEFRCQSSKYGSAKPTSDLDSVKTKFWLPGSFGHFDPLIDTKNQHGIVNTSNGPCLKNEIGEQNGPNEYYDAKYKRLAGDESTNYDEVGQEQRHVENEKEDEEDDFDEGEDTEEEDEDFEDEGGDEIYGEDRELLPFDRMNQAPDKNEVALRNDDIRHADSDGTLAKLAPRLEEPLLFCSKRPSLDCLCQLQLQGDQVAAAIAYVQASPSDTLNPLNSALVDAATPASVTVEDTEDESKRVSRAELLAVQHQTALDATLAETSRRLLALICLAKGVEFRLQMILDSK</sequence>
<accession>A0A3S5BME7</accession>
<feature type="region of interest" description="Disordered" evidence="1">
    <location>
        <begin position="75"/>
        <end position="127"/>
    </location>
</feature>
<protein>
    <submittedName>
        <fullName evidence="2">Uncharacterized protein</fullName>
    </submittedName>
</protein>
<organism evidence="2 3">
    <name type="scientific">Protopolystoma xenopodis</name>
    <dbReference type="NCBI Taxonomy" id="117903"/>
    <lineage>
        <taxon>Eukaryota</taxon>
        <taxon>Metazoa</taxon>
        <taxon>Spiralia</taxon>
        <taxon>Lophotrochozoa</taxon>
        <taxon>Platyhelminthes</taxon>
        <taxon>Monogenea</taxon>
        <taxon>Polyopisthocotylea</taxon>
        <taxon>Polystomatidea</taxon>
        <taxon>Polystomatidae</taxon>
        <taxon>Protopolystoma</taxon>
    </lineage>
</organism>
<keyword evidence="3" id="KW-1185">Reference proteome</keyword>
<evidence type="ECO:0000313" key="3">
    <source>
        <dbReference type="Proteomes" id="UP000784294"/>
    </source>
</evidence>
<feature type="region of interest" description="Disordered" evidence="1">
    <location>
        <begin position="1"/>
        <end position="20"/>
    </location>
</feature>
<dbReference type="EMBL" id="CAAALY010005858">
    <property type="protein sequence ID" value="VEL09251.1"/>
    <property type="molecule type" value="Genomic_DNA"/>
</dbReference>
<proteinExistence type="predicted"/>
<name>A0A3S5BME7_9PLAT</name>
<feature type="compositionally biased region" description="Polar residues" evidence="1">
    <location>
        <begin position="1"/>
        <end position="19"/>
    </location>
</feature>
<dbReference type="Proteomes" id="UP000784294">
    <property type="component" value="Unassembled WGS sequence"/>
</dbReference>
<dbReference type="AlphaFoldDB" id="A0A3S5BME7"/>
<reference evidence="2" key="1">
    <citation type="submission" date="2018-11" db="EMBL/GenBank/DDBJ databases">
        <authorList>
            <consortium name="Pathogen Informatics"/>
        </authorList>
    </citation>
    <scope>NUCLEOTIDE SEQUENCE</scope>
</reference>
<evidence type="ECO:0000256" key="1">
    <source>
        <dbReference type="SAM" id="MobiDB-lite"/>
    </source>
</evidence>
<comment type="caution">
    <text evidence="2">The sequence shown here is derived from an EMBL/GenBank/DDBJ whole genome shotgun (WGS) entry which is preliminary data.</text>
</comment>
<feature type="compositionally biased region" description="Acidic residues" evidence="1">
    <location>
        <begin position="98"/>
        <end position="127"/>
    </location>
</feature>
<evidence type="ECO:0000313" key="2">
    <source>
        <dbReference type="EMBL" id="VEL09251.1"/>
    </source>
</evidence>
<gene>
    <name evidence="2" type="ORF">PXEA_LOCUS2691</name>
</gene>